<feature type="compositionally biased region" description="Basic and acidic residues" evidence="1">
    <location>
        <begin position="247"/>
        <end position="262"/>
    </location>
</feature>
<reference evidence="2 3" key="1">
    <citation type="submission" date="2019-06" db="EMBL/GenBank/DDBJ databases">
        <title>Draft genome sequence of the filamentous fungus Phialemoniopsis curvata isolated from diesel fuel.</title>
        <authorList>
            <person name="Varaljay V.A."/>
            <person name="Lyon W.J."/>
            <person name="Crouch A.L."/>
            <person name="Drake C.E."/>
            <person name="Hollomon J.M."/>
            <person name="Nadeau L.J."/>
            <person name="Nunn H.S."/>
            <person name="Stevenson B.S."/>
            <person name="Bojanowski C.L."/>
            <person name="Crookes-Goodson W.J."/>
        </authorList>
    </citation>
    <scope>NUCLEOTIDE SEQUENCE [LARGE SCALE GENOMIC DNA]</scope>
    <source>
        <strain evidence="2 3">D216</strain>
    </source>
</reference>
<keyword evidence="3" id="KW-1185">Reference proteome</keyword>
<proteinExistence type="predicted"/>
<name>A0A507AQG8_9PEZI</name>
<accession>A0A507AQG8</accession>
<feature type="region of interest" description="Disordered" evidence="1">
    <location>
        <begin position="204"/>
        <end position="286"/>
    </location>
</feature>
<evidence type="ECO:0000313" key="2">
    <source>
        <dbReference type="EMBL" id="TPX13105.1"/>
    </source>
</evidence>
<dbReference type="Proteomes" id="UP000319257">
    <property type="component" value="Unassembled WGS sequence"/>
</dbReference>
<dbReference type="AlphaFoldDB" id="A0A507AQG8"/>
<evidence type="ECO:0000256" key="1">
    <source>
        <dbReference type="SAM" id="MobiDB-lite"/>
    </source>
</evidence>
<dbReference type="InParanoid" id="A0A507AQG8"/>
<dbReference type="EMBL" id="SKBQ01000037">
    <property type="protein sequence ID" value="TPX13105.1"/>
    <property type="molecule type" value="Genomic_DNA"/>
</dbReference>
<protein>
    <submittedName>
        <fullName evidence="2">Uncharacterized protein</fullName>
    </submittedName>
</protein>
<sequence length="286" mass="32633">MISRQKADASEASVDGFVKFRQDYVKHCKDSKALWRNHGWDRIPFDAFIARVEALEEAGDSNIFGAFPMYNDIKNMNQIPVDILFRDFELRKWCKMVVQERDRAETNPTDPVFETFIDPANRKLLLMRVGSDLLMSYPYRTVSRLQLPQTWLDLSKAVMVWKRGFDDYVLEPYGPTYTEWSDDASYEQVIEDCRRNAWLPPSKALASTPKAEGSGSSGNRGRASSSCAGSVAGSSTSSPARTRKSGKKDDDAYRAWKKEQNAAKRARREARKAEESAVAQDEEWMR</sequence>
<comment type="caution">
    <text evidence="2">The sequence shown here is derived from an EMBL/GenBank/DDBJ whole genome shotgun (WGS) entry which is preliminary data.</text>
</comment>
<gene>
    <name evidence="2" type="ORF">E0L32_006531</name>
</gene>
<dbReference type="GeneID" id="41973978"/>
<dbReference type="RefSeq" id="XP_030994816.1">
    <property type="nucleotide sequence ID" value="XM_031141174.1"/>
</dbReference>
<organism evidence="2 3">
    <name type="scientific">Thyridium curvatum</name>
    <dbReference type="NCBI Taxonomy" id="1093900"/>
    <lineage>
        <taxon>Eukaryota</taxon>
        <taxon>Fungi</taxon>
        <taxon>Dikarya</taxon>
        <taxon>Ascomycota</taxon>
        <taxon>Pezizomycotina</taxon>
        <taxon>Sordariomycetes</taxon>
        <taxon>Sordariomycetidae</taxon>
        <taxon>Thyridiales</taxon>
        <taxon>Thyridiaceae</taxon>
        <taxon>Thyridium</taxon>
    </lineage>
</organism>
<evidence type="ECO:0000313" key="3">
    <source>
        <dbReference type="Proteomes" id="UP000319257"/>
    </source>
</evidence>
<feature type="compositionally biased region" description="Low complexity" evidence="1">
    <location>
        <begin position="211"/>
        <end position="240"/>
    </location>
</feature>